<keyword evidence="3" id="KW-1185">Reference proteome</keyword>
<name>A0ABW2ZRF3_9MICO</name>
<feature type="region of interest" description="Disordered" evidence="1">
    <location>
        <begin position="322"/>
        <end position="349"/>
    </location>
</feature>
<protein>
    <recommendedName>
        <fullName evidence="4">Transcriptional regulator, AbiEi antitoxin, Type IV TA system</fullName>
    </recommendedName>
</protein>
<dbReference type="Proteomes" id="UP001597042">
    <property type="component" value="Unassembled WGS sequence"/>
</dbReference>
<gene>
    <name evidence="2" type="ORF">ACFQZV_07455</name>
</gene>
<evidence type="ECO:0008006" key="4">
    <source>
        <dbReference type="Google" id="ProtNLM"/>
    </source>
</evidence>
<comment type="caution">
    <text evidence="2">The sequence shown here is derived from an EMBL/GenBank/DDBJ whole genome shotgun (WGS) entry which is preliminary data.</text>
</comment>
<sequence length="349" mass="37808">MEPLASRSTRPYSLLLASDARGQGWASALQTAARRGAVVKVRPGVYLDAPVWSAMTPEDRYLARINAVGLTFRRPVFMLESAAAVYELPLLRTRLRGIHLARTTPSGSGRRGDVTVHDPGRTLDVVEIDGLRVSSLSECVWDLACRLPHPEALAIADAALRRPSPDEASDACAGATMHRRLLDLARARLSARGGWSALLAIEQADAGSGSLGESVARSAMLRLGAPPPELQAPMWDDDGLIGYADFFWREHGVVGEFDGKLKYGADNPSGRPPEDVVYREKIREDRIRAVTAGFFRCGWADVNDPRRLERLLRAAGLPLAPTSAATRASRPTPGHLPLVGSSAEPKRSR</sequence>
<reference evidence="3" key="1">
    <citation type="journal article" date="2019" name="Int. J. Syst. Evol. Microbiol.">
        <title>The Global Catalogue of Microorganisms (GCM) 10K type strain sequencing project: providing services to taxonomists for standard genome sequencing and annotation.</title>
        <authorList>
            <consortium name="The Broad Institute Genomics Platform"/>
            <consortium name="The Broad Institute Genome Sequencing Center for Infectious Disease"/>
            <person name="Wu L."/>
            <person name="Ma J."/>
        </authorList>
    </citation>
    <scope>NUCLEOTIDE SEQUENCE [LARGE SCALE GENOMIC DNA]</scope>
    <source>
        <strain evidence="3">CCUG 50754</strain>
    </source>
</reference>
<evidence type="ECO:0000313" key="2">
    <source>
        <dbReference type="EMBL" id="MFD0781136.1"/>
    </source>
</evidence>
<dbReference type="EMBL" id="JBHTIM010000001">
    <property type="protein sequence ID" value="MFD0781136.1"/>
    <property type="molecule type" value="Genomic_DNA"/>
</dbReference>
<proteinExistence type="predicted"/>
<accession>A0ABW2ZRF3</accession>
<evidence type="ECO:0000313" key="3">
    <source>
        <dbReference type="Proteomes" id="UP001597042"/>
    </source>
</evidence>
<evidence type="ECO:0000256" key="1">
    <source>
        <dbReference type="SAM" id="MobiDB-lite"/>
    </source>
</evidence>
<dbReference type="RefSeq" id="WP_378750166.1">
    <property type="nucleotide sequence ID" value="NZ_JBHSSV010000002.1"/>
</dbReference>
<organism evidence="2 3">
    <name type="scientific">Microbacterium koreense</name>
    <dbReference type="NCBI Taxonomy" id="323761"/>
    <lineage>
        <taxon>Bacteria</taxon>
        <taxon>Bacillati</taxon>
        <taxon>Actinomycetota</taxon>
        <taxon>Actinomycetes</taxon>
        <taxon>Micrococcales</taxon>
        <taxon>Microbacteriaceae</taxon>
        <taxon>Microbacterium</taxon>
    </lineage>
</organism>